<dbReference type="GO" id="GO:0003677">
    <property type="term" value="F:DNA binding"/>
    <property type="evidence" value="ECO:0007669"/>
    <property type="project" value="InterPro"/>
</dbReference>
<reference evidence="7" key="1">
    <citation type="journal article" date="2020" name="mSystems">
        <title>Genome- and Community-Level Interaction Insights into Carbon Utilization and Element Cycling Functions of Hydrothermarchaeota in Hydrothermal Sediment.</title>
        <authorList>
            <person name="Zhou Z."/>
            <person name="Liu Y."/>
            <person name="Xu W."/>
            <person name="Pan J."/>
            <person name="Luo Z.H."/>
            <person name="Li M."/>
        </authorList>
    </citation>
    <scope>NUCLEOTIDE SEQUENCE [LARGE SCALE GENOMIC DNA]</scope>
    <source>
        <strain evidence="7">SpSt-876</strain>
    </source>
</reference>
<dbReference type="PANTHER" id="PTHR43133:SF51">
    <property type="entry name" value="RNA POLYMERASE SIGMA FACTOR"/>
    <property type="match status" value="1"/>
</dbReference>
<dbReference type="Pfam" id="PF08281">
    <property type="entry name" value="Sigma70_r4_2"/>
    <property type="match status" value="1"/>
</dbReference>
<gene>
    <name evidence="7" type="ORF">ENW73_01625</name>
</gene>
<dbReference type="Gene3D" id="1.10.1740.10">
    <property type="match status" value="1"/>
</dbReference>
<dbReference type="InterPro" id="IPR013324">
    <property type="entry name" value="RNA_pol_sigma_r3/r4-like"/>
</dbReference>
<dbReference type="EMBL" id="DTLI01000036">
    <property type="protein sequence ID" value="HHS51553.1"/>
    <property type="molecule type" value="Genomic_DNA"/>
</dbReference>
<comment type="similarity">
    <text evidence="1">Belongs to the sigma-70 factor family. ECF subfamily.</text>
</comment>
<sequence>MKVFKLDEDALMVARAKDGSDQDLYNLWQKYQERLYRICWLRLKNELDSEMAMGEILEKFLNGLPKFKGKSSFKTYLYTIANNVIIDFLRKRRNNPKTVNIETITEIPAPLPEKSAQGGLPPEIVNQALRQLKPIFQTVLIYHYYENLSFKEIGKIIGKKETAVRKLAQRAREEFYRVYKSLERGEIDEAKRSDK</sequence>
<evidence type="ECO:0000256" key="2">
    <source>
        <dbReference type="ARBA" id="ARBA00023015"/>
    </source>
</evidence>
<dbReference type="NCBIfam" id="TIGR02937">
    <property type="entry name" value="sigma70-ECF"/>
    <property type="match status" value="1"/>
</dbReference>
<dbReference type="SUPFAM" id="SSF88946">
    <property type="entry name" value="Sigma2 domain of RNA polymerase sigma factors"/>
    <property type="match status" value="1"/>
</dbReference>
<feature type="domain" description="RNA polymerase sigma-70 region 2" evidence="5">
    <location>
        <begin position="27"/>
        <end position="93"/>
    </location>
</feature>
<evidence type="ECO:0000256" key="3">
    <source>
        <dbReference type="ARBA" id="ARBA00023082"/>
    </source>
</evidence>
<dbReference type="InterPro" id="IPR013249">
    <property type="entry name" value="RNA_pol_sigma70_r4_t2"/>
</dbReference>
<dbReference type="SUPFAM" id="SSF88659">
    <property type="entry name" value="Sigma3 and sigma4 domains of RNA polymerase sigma factors"/>
    <property type="match status" value="1"/>
</dbReference>
<dbReference type="CDD" id="cd06171">
    <property type="entry name" value="Sigma70_r4"/>
    <property type="match status" value="1"/>
</dbReference>
<dbReference type="InterPro" id="IPR013325">
    <property type="entry name" value="RNA_pol_sigma_r2"/>
</dbReference>
<evidence type="ECO:0000256" key="4">
    <source>
        <dbReference type="ARBA" id="ARBA00023163"/>
    </source>
</evidence>
<feature type="domain" description="RNA polymerase sigma factor 70 region 4 type 2" evidence="6">
    <location>
        <begin position="125"/>
        <end position="173"/>
    </location>
</feature>
<dbReference type="Gene3D" id="1.10.10.10">
    <property type="entry name" value="Winged helix-like DNA-binding domain superfamily/Winged helix DNA-binding domain"/>
    <property type="match status" value="1"/>
</dbReference>
<dbReference type="InterPro" id="IPR039425">
    <property type="entry name" value="RNA_pol_sigma-70-like"/>
</dbReference>
<dbReference type="GO" id="GO:0016987">
    <property type="term" value="F:sigma factor activity"/>
    <property type="evidence" value="ECO:0007669"/>
    <property type="project" value="UniProtKB-KW"/>
</dbReference>
<dbReference type="AlphaFoldDB" id="A0A7C6A8N1"/>
<dbReference type="GO" id="GO:0006352">
    <property type="term" value="P:DNA-templated transcription initiation"/>
    <property type="evidence" value="ECO:0007669"/>
    <property type="project" value="InterPro"/>
</dbReference>
<dbReference type="PANTHER" id="PTHR43133">
    <property type="entry name" value="RNA POLYMERASE ECF-TYPE SIGMA FACTO"/>
    <property type="match status" value="1"/>
</dbReference>
<dbReference type="InterPro" id="IPR014284">
    <property type="entry name" value="RNA_pol_sigma-70_dom"/>
</dbReference>
<comment type="caution">
    <text evidence="7">The sequence shown here is derived from an EMBL/GenBank/DDBJ whole genome shotgun (WGS) entry which is preliminary data.</text>
</comment>
<evidence type="ECO:0000259" key="5">
    <source>
        <dbReference type="Pfam" id="PF04542"/>
    </source>
</evidence>
<keyword evidence="3" id="KW-0731">Sigma factor</keyword>
<accession>A0A7C6A8N1</accession>
<dbReference type="InterPro" id="IPR007627">
    <property type="entry name" value="RNA_pol_sigma70_r2"/>
</dbReference>
<evidence type="ECO:0000259" key="6">
    <source>
        <dbReference type="Pfam" id="PF08281"/>
    </source>
</evidence>
<dbReference type="Pfam" id="PF04542">
    <property type="entry name" value="Sigma70_r2"/>
    <property type="match status" value="1"/>
</dbReference>
<evidence type="ECO:0000313" key="7">
    <source>
        <dbReference type="EMBL" id="HHS51553.1"/>
    </source>
</evidence>
<keyword evidence="2" id="KW-0805">Transcription regulation</keyword>
<organism evidence="7">
    <name type="scientific">candidate division WOR-3 bacterium</name>
    <dbReference type="NCBI Taxonomy" id="2052148"/>
    <lineage>
        <taxon>Bacteria</taxon>
        <taxon>Bacteria division WOR-3</taxon>
    </lineage>
</organism>
<proteinExistence type="inferred from homology"/>
<name>A0A7C6A8N1_UNCW3</name>
<keyword evidence="4" id="KW-0804">Transcription</keyword>
<dbReference type="InterPro" id="IPR036388">
    <property type="entry name" value="WH-like_DNA-bd_sf"/>
</dbReference>
<protein>
    <submittedName>
        <fullName evidence="7">RNA polymerase sigma factor</fullName>
    </submittedName>
</protein>
<evidence type="ECO:0000256" key="1">
    <source>
        <dbReference type="ARBA" id="ARBA00010641"/>
    </source>
</evidence>